<dbReference type="HAMAP" id="MF_01855">
    <property type="entry name" value="FBPase_class1"/>
    <property type="match status" value="1"/>
</dbReference>
<dbReference type="GO" id="GO:0006000">
    <property type="term" value="P:fructose metabolic process"/>
    <property type="evidence" value="ECO:0007669"/>
    <property type="project" value="TreeGrafter"/>
</dbReference>
<dbReference type="PIRSF" id="PIRSF500210">
    <property type="entry name" value="FBPtase"/>
    <property type="match status" value="1"/>
</dbReference>
<dbReference type="SUPFAM" id="SSF56655">
    <property type="entry name" value="Carbohydrate phosphatase"/>
    <property type="match status" value="1"/>
</dbReference>
<feature type="domain" description="Fructose-1-6-bisphosphatase class I N-terminal" evidence="8">
    <location>
        <begin position="12"/>
        <end position="200"/>
    </location>
</feature>
<evidence type="ECO:0000259" key="9">
    <source>
        <dbReference type="Pfam" id="PF18913"/>
    </source>
</evidence>
<evidence type="ECO:0000256" key="5">
    <source>
        <dbReference type="ARBA" id="ARBA00023277"/>
    </source>
</evidence>
<comment type="catalytic activity">
    <reaction evidence="1">
        <text>beta-D-fructose 1,6-bisphosphate + H2O = beta-D-fructose 6-phosphate + phosphate</text>
        <dbReference type="Rhea" id="RHEA:11064"/>
        <dbReference type="ChEBI" id="CHEBI:15377"/>
        <dbReference type="ChEBI" id="CHEBI:32966"/>
        <dbReference type="ChEBI" id="CHEBI:43474"/>
        <dbReference type="ChEBI" id="CHEBI:57634"/>
        <dbReference type="EC" id="3.1.3.11"/>
    </reaction>
</comment>
<proteinExistence type="inferred from homology"/>
<dbReference type="AlphaFoldDB" id="A0A7R9VD90"/>
<protein>
    <recommendedName>
        <fullName evidence="3">fructose-bisphosphatase</fullName>
        <ecNumber evidence="3">3.1.3.11</ecNumber>
    </recommendedName>
    <alternativeName>
        <fullName evidence="6">D-fructose-1,6-bisphosphate 1-phosphohydrolase</fullName>
    </alternativeName>
</protein>
<evidence type="ECO:0000313" key="10">
    <source>
        <dbReference type="EMBL" id="CAD8290490.1"/>
    </source>
</evidence>
<name>A0A7R9VD90_9CHLO</name>
<comment type="similarity">
    <text evidence="2 7">Belongs to the FBPase class 1 family.</text>
</comment>
<dbReference type="Pfam" id="PF00316">
    <property type="entry name" value="FBPase"/>
    <property type="match status" value="1"/>
</dbReference>
<dbReference type="Gene3D" id="3.30.540.10">
    <property type="entry name" value="Fructose-1,6-Bisphosphatase, subunit A, domain 1"/>
    <property type="match status" value="1"/>
</dbReference>
<keyword evidence="4 7" id="KW-0378">Hydrolase</keyword>
<dbReference type="GO" id="GO:0042132">
    <property type="term" value="F:fructose 1,6-bisphosphate 1-phosphatase activity"/>
    <property type="evidence" value="ECO:0007669"/>
    <property type="project" value="UniProtKB-EC"/>
</dbReference>
<dbReference type="EMBL" id="HBEC01022827">
    <property type="protein sequence ID" value="CAD8290490.1"/>
    <property type="molecule type" value="Transcribed_RNA"/>
</dbReference>
<evidence type="ECO:0000256" key="2">
    <source>
        <dbReference type="ARBA" id="ARBA00010941"/>
    </source>
</evidence>
<evidence type="ECO:0000256" key="7">
    <source>
        <dbReference type="RuleBase" id="RU000508"/>
    </source>
</evidence>
<dbReference type="InterPro" id="IPR000146">
    <property type="entry name" value="FBPase_class-1"/>
</dbReference>
<dbReference type="EC" id="3.1.3.11" evidence="3"/>
<gene>
    <name evidence="10" type="ORF">CEUR00632_LOCUS10448</name>
</gene>
<dbReference type="GO" id="GO:0006002">
    <property type="term" value="P:fructose 6-phosphate metabolic process"/>
    <property type="evidence" value="ECO:0007669"/>
    <property type="project" value="TreeGrafter"/>
</dbReference>
<dbReference type="InterPro" id="IPR044015">
    <property type="entry name" value="FBPase_C_dom"/>
</dbReference>
<dbReference type="PRINTS" id="PR00115">
    <property type="entry name" value="F16BPHPHTASE"/>
</dbReference>
<dbReference type="PANTHER" id="PTHR11556:SF12">
    <property type="entry name" value="FRUCTOSE-BISPHOSPHATASE"/>
    <property type="match status" value="1"/>
</dbReference>
<keyword evidence="5 7" id="KW-0119">Carbohydrate metabolism</keyword>
<evidence type="ECO:0000256" key="1">
    <source>
        <dbReference type="ARBA" id="ARBA00001273"/>
    </source>
</evidence>
<dbReference type="GO" id="GO:0030388">
    <property type="term" value="P:fructose 1,6-bisphosphate metabolic process"/>
    <property type="evidence" value="ECO:0007669"/>
    <property type="project" value="TreeGrafter"/>
</dbReference>
<evidence type="ECO:0000259" key="8">
    <source>
        <dbReference type="Pfam" id="PF00316"/>
    </source>
</evidence>
<dbReference type="GO" id="GO:0006094">
    <property type="term" value="P:gluconeogenesis"/>
    <property type="evidence" value="ECO:0007669"/>
    <property type="project" value="TreeGrafter"/>
</dbReference>
<organism evidence="10">
    <name type="scientific">Chlamydomonas euryale</name>
    <dbReference type="NCBI Taxonomy" id="1486919"/>
    <lineage>
        <taxon>Eukaryota</taxon>
        <taxon>Viridiplantae</taxon>
        <taxon>Chlorophyta</taxon>
        <taxon>core chlorophytes</taxon>
        <taxon>Chlorophyceae</taxon>
        <taxon>CS clade</taxon>
        <taxon>Chlamydomonadales</taxon>
        <taxon>Chlamydomonadaceae</taxon>
        <taxon>Chlamydomonas</taxon>
    </lineage>
</organism>
<dbReference type="GO" id="GO:0005829">
    <property type="term" value="C:cytosol"/>
    <property type="evidence" value="ECO:0007669"/>
    <property type="project" value="TreeGrafter"/>
</dbReference>
<evidence type="ECO:0000256" key="4">
    <source>
        <dbReference type="ARBA" id="ARBA00022801"/>
    </source>
</evidence>
<accession>A0A7R9VD90</accession>
<dbReference type="GO" id="GO:0005986">
    <property type="term" value="P:sucrose biosynthetic process"/>
    <property type="evidence" value="ECO:0007669"/>
    <property type="project" value="TreeGrafter"/>
</dbReference>
<dbReference type="CDD" id="cd00354">
    <property type="entry name" value="FBPase"/>
    <property type="match status" value="1"/>
</dbReference>
<dbReference type="PANTHER" id="PTHR11556">
    <property type="entry name" value="FRUCTOSE-1,6-BISPHOSPHATASE-RELATED"/>
    <property type="match status" value="1"/>
</dbReference>
<dbReference type="PIRSF" id="PIRSF000904">
    <property type="entry name" value="FBPtase_SBPase"/>
    <property type="match status" value="1"/>
</dbReference>
<dbReference type="InterPro" id="IPR028343">
    <property type="entry name" value="FBPtase"/>
</dbReference>
<feature type="domain" description="Fructose-1-6-bisphosphatase class 1 C-terminal" evidence="9">
    <location>
        <begin position="205"/>
        <end position="328"/>
    </location>
</feature>
<dbReference type="Pfam" id="PF18913">
    <property type="entry name" value="FBPase_C"/>
    <property type="match status" value="1"/>
</dbReference>
<evidence type="ECO:0000256" key="3">
    <source>
        <dbReference type="ARBA" id="ARBA00013093"/>
    </source>
</evidence>
<dbReference type="Gene3D" id="3.40.190.80">
    <property type="match status" value="1"/>
</dbReference>
<dbReference type="FunFam" id="3.40.190.80:FF:000009">
    <property type="entry name" value="Fructose-1,6-bisphosphatase, chloroplastic"/>
    <property type="match status" value="1"/>
</dbReference>
<dbReference type="InterPro" id="IPR033391">
    <property type="entry name" value="FBPase_N"/>
</dbReference>
<reference evidence="10" key="1">
    <citation type="submission" date="2021-01" db="EMBL/GenBank/DDBJ databases">
        <authorList>
            <person name="Corre E."/>
            <person name="Pelletier E."/>
            <person name="Niang G."/>
            <person name="Scheremetjew M."/>
            <person name="Finn R."/>
            <person name="Kale V."/>
            <person name="Holt S."/>
            <person name="Cochrane G."/>
            <person name="Meng A."/>
            <person name="Brown T."/>
            <person name="Cohen L."/>
        </authorList>
    </citation>
    <scope>NUCLEOTIDE SEQUENCE</scope>
    <source>
        <strain evidence="10">CCMP219</strain>
    </source>
</reference>
<evidence type="ECO:0000256" key="6">
    <source>
        <dbReference type="ARBA" id="ARBA00032973"/>
    </source>
</evidence>
<sequence length="341" mass="36610">MDGGQQPRDSCRFLLDVLRSDANATPELLTFTTAVAAAGRVISAKLARAGIDGHYGMAKNVESSCSDRDPQKMLDVIANDVMKESLSASGVVCVMASEEDEEPVNVPGASPEGLVAVLDPLDGSRNIEVSIPTGTIFGAYRSSGAHARFAAAADVLQPGTHLLAAGYILYSSACILVISFGSGVHGFTLDPDSKEFVLTNPSMKLPPRGQVYSLNDARYNDWPAGLQRYINDVRSGSGESAKQYSSRYVCSLVADFHRTLVYGGWAGNPREHLRLVYEANPLAFLAEQAGGKGSNGISRILDIQPARLHQRVPLFLGSRLDIEELESYGNVQQLGSKKYDV</sequence>